<dbReference type="Gene3D" id="3.30.70.20">
    <property type="match status" value="1"/>
</dbReference>
<dbReference type="Pfam" id="PF01656">
    <property type="entry name" value="CbiA"/>
    <property type="match status" value="1"/>
</dbReference>
<proteinExistence type="predicted"/>
<dbReference type="eggNOG" id="COG1149">
    <property type="taxonomic scope" value="Bacteria"/>
</dbReference>
<organism evidence="5 6">
    <name type="scientific">Thioflavicoccus mobilis 8321</name>
    <dbReference type="NCBI Taxonomy" id="765912"/>
    <lineage>
        <taxon>Bacteria</taxon>
        <taxon>Pseudomonadati</taxon>
        <taxon>Pseudomonadota</taxon>
        <taxon>Gammaproteobacteria</taxon>
        <taxon>Chromatiales</taxon>
        <taxon>Chromatiaceae</taxon>
        <taxon>Thioflavicoccus</taxon>
    </lineage>
</organism>
<reference evidence="5 6" key="1">
    <citation type="submission" date="2011-09" db="EMBL/GenBank/DDBJ databases">
        <title>Complete sequence of chromosome of Thioflavicoccus mobilis 8321.</title>
        <authorList>
            <consortium name="US DOE Joint Genome Institute"/>
            <person name="Lucas S."/>
            <person name="Han J."/>
            <person name="Lapidus A."/>
            <person name="Cheng J.-F."/>
            <person name="Goodwin L."/>
            <person name="Pitluck S."/>
            <person name="Peters L."/>
            <person name="Ovchinnikova G."/>
            <person name="Lu M."/>
            <person name="Detter J.C."/>
            <person name="Han C."/>
            <person name="Tapia R."/>
            <person name="Land M."/>
            <person name="Hauser L."/>
            <person name="Kyrpides N."/>
            <person name="Ivanova N."/>
            <person name="Pagani I."/>
            <person name="Vogl K."/>
            <person name="Liu Z."/>
            <person name="Imhoff J."/>
            <person name="Thiel V."/>
            <person name="Frigaard N.-U."/>
            <person name="Bryant D."/>
            <person name="Woyke T."/>
        </authorList>
    </citation>
    <scope>NUCLEOTIDE SEQUENCE [LARGE SCALE GENOMIC DNA]</scope>
    <source>
        <strain evidence="5 6">8321</strain>
    </source>
</reference>
<dbReference type="Proteomes" id="UP000010816">
    <property type="component" value="Chromosome"/>
</dbReference>
<dbReference type="SUPFAM" id="SSF52540">
    <property type="entry name" value="P-loop containing nucleoside triphosphate hydrolases"/>
    <property type="match status" value="1"/>
</dbReference>
<dbReference type="STRING" id="765912.Thimo_0841"/>
<dbReference type="PANTHER" id="PTHR43063:SF1">
    <property type="entry name" value="4FE-4S CLUSTER CONTAINING PARA FAMILY ATPASE PROTEIN"/>
    <property type="match status" value="1"/>
</dbReference>
<dbReference type="OrthoDB" id="9808559at2"/>
<dbReference type="PROSITE" id="PS51379">
    <property type="entry name" value="4FE4S_FER_2"/>
    <property type="match status" value="2"/>
</dbReference>
<dbReference type="InterPro" id="IPR017900">
    <property type="entry name" value="4Fe4S_Fe_S_CS"/>
</dbReference>
<dbReference type="InterPro" id="IPR027417">
    <property type="entry name" value="P-loop_NTPase"/>
</dbReference>
<evidence type="ECO:0000313" key="5">
    <source>
        <dbReference type="EMBL" id="AGA89677.1"/>
    </source>
</evidence>
<dbReference type="SUPFAM" id="SSF54862">
    <property type="entry name" value="4Fe-4S ferredoxins"/>
    <property type="match status" value="1"/>
</dbReference>
<dbReference type="InterPro" id="IPR002586">
    <property type="entry name" value="CobQ/CobB/MinD/ParA_Nub-bd_dom"/>
</dbReference>
<keyword evidence="2" id="KW-0408">Iron</keyword>
<feature type="domain" description="4Fe-4S ferredoxin-type" evidence="4">
    <location>
        <begin position="89"/>
        <end position="118"/>
    </location>
</feature>
<dbReference type="AlphaFoldDB" id="L0GV23"/>
<dbReference type="Pfam" id="PF00037">
    <property type="entry name" value="Fer4"/>
    <property type="match status" value="1"/>
</dbReference>
<keyword evidence="6" id="KW-1185">Reference proteome</keyword>
<dbReference type="GO" id="GO:0051536">
    <property type="term" value="F:iron-sulfur cluster binding"/>
    <property type="evidence" value="ECO:0007669"/>
    <property type="project" value="UniProtKB-KW"/>
</dbReference>
<dbReference type="GO" id="GO:0046872">
    <property type="term" value="F:metal ion binding"/>
    <property type="evidence" value="ECO:0007669"/>
    <property type="project" value="UniProtKB-KW"/>
</dbReference>
<dbReference type="PANTHER" id="PTHR43063">
    <property type="entry name" value="4FE-4S CLUSTER CONTAINING PARA FAMILY ATPASE PROTEIN"/>
    <property type="match status" value="1"/>
</dbReference>
<dbReference type="HOGENOM" id="CLU_067767_0_0_6"/>
<dbReference type="RefSeq" id="WP_015279823.1">
    <property type="nucleotide sequence ID" value="NC_019940.1"/>
</dbReference>
<dbReference type="KEGG" id="tmb:Thimo_0841"/>
<name>L0GV23_9GAMM</name>
<dbReference type="Gene3D" id="3.40.50.300">
    <property type="entry name" value="P-loop containing nucleotide triphosphate hydrolases"/>
    <property type="match status" value="1"/>
</dbReference>
<evidence type="ECO:0000256" key="3">
    <source>
        <dbReference type="ARBA" id="ARBA00023014"/>
    </source>
</evidence>
<dbReference type="CDD" id="cd03110">
    <property type="entry name" value="SIMIBI_bact_arch"/>
    <property type="match status" value="1"/>
</dbReference>
<evidence type="ECO:0000256" key="2">
    <source>
        <dbReference type="ARBA" id="ARBA00023004"/>
    </source>
</evidence>
<protein>
    <submittedName>
        <fullName evidence="5">p-loop ATPase, MinD superfamily</fullName>
    </submittedName>
</protein>
<sequence length="289" mass="30361">MQIAIASGKGGTGKTSIAVNLAAIAEEPVCLLDCDVEAPNCRLFLPCTFDGEEPVTLAVPQIDAVRCDGCRVCGSFCRFGAIFSPGAGAAPLVFPELCHGCGGCAVVCPRGAITEVARPIGQVLSGRRDGLRLVYGLLEKGESMTPSVIRAVKRHAEPAGLTLIDAPPGTSCAAVEAVRDADFVVLVTEPTPFGLHDLRLAVEMVRRLGLPFGVVVNRHGIGDERVARYCADEGIPLLLTLANDRRVAEAYARGGLLVDELPALRPRFRELLGRLRAAGAADDEVAVAL</sequence>
<evidence type="ECO:0000256" key="1">
    <source>
        <dbReference type="ARBA" id="ARBA00022723"/>
    </source>
</evidence>
<accession>L0GV23</accession>
<evidence type="ECO:0000313" key="6">
    <source>
        <dbReference type="Proteomes" id="UP000010816"/>
    </source>
</evidence>
<dbReference type="InterPro" id="IPR017896">
    <property type="entry name" value="4Fe4S_Fe-S-bd"/>
</dbReference>
<keyword evidence="1" id="KW-0479">Metal-binding</keyword>
<dbReference type="PATRIC" id="fig|765912.4.peg.825"/>
<evidence type="ECO:0000259" key="4">
    <source>
        <dbReference type="PROSITE" id="PS51379"/>
    </source>
</evidence>
<gene>
    <name evidence="5" type="ORF">Thimo_0841</name>
</gene>
<dbReference type="EMBL" id="CP003051">
    <property type="protein sequence ID" value="AGA89677.1"/>
    <property type="molecule type" value="Genomic_DNA"/>
</dbReference>
<keyword evidence="3" id="KW-0411">Iron-sulfur</keyword>
<feature type="domain" description="4Fe-4S ferredoxin-type" evidence="4">
    <location>
        <begin position="58"/>
        <end position="87"/>
    </location>
</feature>
<dbReference type="PROSITE" id="PS00198">
    <property type="entry name" value="4FE4S_FER_1"/>
    <property type="match status" value="1"/>
</dbReference>